<evidence type="ECO:0000313" key="2">
    <source>
        <dbReference type="Proteomes" id="UP000034103"/>
    </source>
</evidence>
<dbReference type="HOGENOM" id="CLU_1048451_0_0_3"/>
<evidence type="ECO:0008006" key="3">
    <source>
        <dbReference type="Google" id="ProtNLM"/>
    </source>
</evidence>
<sequence length="271" mass="31687">MSKVVGINNPLIDPTPPEVHLTNAPLVCVLGQVRFPQILAVEDRKFVTPFQEAIRTKYPKLRQERTYQLTFDNQEKDAVRSQAEVIWRFTDVNNHWRVSLASNFVTLDTSKYVSRQDFLERMREVLTAVNEHIQPNLVERIGIRYVDRIEGIDVGNISNLVRSELINITASTFQEHIIQSYNESLFQLPDTKETLLARWGLIPGNATFDPNVFEPIDQPSWFLDLDMSISENQEFDVEKILEDTKRFSERIYTFFRWSVTEEFLRRFGGEQ</sequence>
<proteinExistence type="predicted"/>
<dbReference type="PATRIC" id="fig|1641812.3.peg.3370"/>
<organism evidence="1 2">
    <name type="scientific">Microcystis aeruginosa NIES-2549</name>
    <dbReference type="NCBI Taxonomy" id="1641812"/>
    <lineage>
        <taxon>Bacteria</taxon>
        <taxon>Bacillati</taxon>
        <taxon>Cyanobacteriota</taxon>
        <taxon>Cyanophyceae</taxon>
        <taxon>Oscillatoriophycideae</taxon>
        <taxon>Chroococcales</taxon>
        <taxon>Microcystaceae</taxon>
        <taxon>Microcystis</taxon>
    </lineage>
</organism>
<dbReference type="RefSeq" id="WP_046662808.1">
    <property type="nucleotide sequence ID" value="NZ_CP011304.1"/>
</dbReference>
<name>A0A0F6U6D1_MICAE</name>
<dbReference type="NCBIfam" id="TIGR04255">
    <property type="entry name" value="sporadTIGR04255"/>
    <property type="match status" value="1"/>
</dbReference>
<evidence type="ECO:0000313" key="1">
    <source>
        <dbReference type="EMBL" id="AKE65604.1"/>
    </source>
</evidence>
<dbReference type="InterPro" id="IPR026349">
    <property type="entry name" value="CHP04255"/>
</dbReference>
<gene>
    <name evidence="1" type="ORF">MYAER_3266</name>
</gene>
<dbReference type="EMBL" id="CP011304">
    <property type="protein sequence ID" value="AKE65604.1"/>
    <property type="molecule type" value="Genomic_DNA"/>
</dbReference>
<dbReference type="AlphaFoldDB" id="A0A0F6U6D1"/>
<protein>
    <recommendedName>
        <fullName evidence="3">TIGR04255 family protein</fullName>
    </recommendedName>
</protein>
<dbReference type="Proteomes" id="UP000034103">
    <property type="component" value="Chromosome"/>
</dbReference>
<accession>A0A0F6U6D1</accession>
<reference evidence="1 2" key="1">
    <citation type="journal article" date="2015" name="Genome Announc.">
        <title>Complete Genome Sequence of Microcystis aeruginosa NIES-2549, a Bloom-Forming Cyanobacterium from Lake Kasumigaura, Japan.</title>
        <authorList>
            <person name="Yamaguchi H."/>
            <person name="Suzuki S."/>
            <person name="Tanabe Y."/>
            <person name="Osana Y."/>
            <person name="Shimura Y."/>
            <person name="Ishida K."/>
            <person name="Kawachi M."/>
        </authorList>
    </citation>
    <scope>NUCLEOTIDE SEQUENCE [LARGE SCALE GENOMIC DNA]</scope>
    <source>
        <strain evidence="1 2">NIES-2549</strain>
    </source>
</reference>